<feature type="non-terminal residue" evidence="3">
    <location>
        <position position="263"/>
    </location>
</feature>
<feature type="non-terminal residue" evidence="3">
    <location>
        <position position="1"/>
    </location>
</feature>
<feature type="region of interest" description="Disordered" evidence="1">
    <location>
        <begin position="221"/>
        <end position="263"/>
    </location>
</feature>
<dbReference type="AlphaFoldDB" id="A0A8J2PAQ8"/>
<accession>A0A8J2PAQ8</accession>
<keyword evidence="2" id="KW-0472">Membrane</keyword>
<feature type="compositionally biased region" description="Polar residues" evidence="1">
    <location>
        <begin position="240"/>
        <end position="263"/>
    </location>
</feature>
<sequence>SQHRARINLIFVFLPAISYFFFKREKSYPLNAGDINFVHFTFWVMVTLLHTVKSMYLATSKVIRPVPMVPAREAERRAEPPEYEMMLPPANPHPSPRVNPYPTIKVQHLTEDNLAAVNQANANNEDFNEGFERATPKNTELDLKISAKPKRVIPISTELIDDPEYPALIDKVLDKPDSAASSTSGLELPKVHTEGNASQCQIDTNKNAMLKEVLDCFAEAAPEEGKSNPEENISDKETISAENSSEPNDKTGSIQNSKNESQS</sequence>
<reference evidence="3" key="1">
    <citation type="submission" date="2021-06" db="EMBL/GenBank/DDBJ databases">
        <authorList>
            <person name="Hodson N. C."/>
            <person name="Mongue J. A."/>
            <person name="Jaron S. K."/>
        </authorList>
    </citation>
    <scope>NUCLEOTIDE SEQUENCE</scope>
</reference>
<dbReference type="Proteomes" id="UP000708208">
    <property type="component" value="Unassembled WGS sequence"/>
</dbReference>
<feature type="compositionally biased region" description="Basic and acidic residues" evidence="1">
    <location>
        <begin position="223"/>
        <end position="239"/>
    </location>
</feature>
<name>A0A8J2PAQ8_9HEXA</name>
<keyword evidence="2" id="KW-1133">Transmembrane helix</keyword>
<evidence type="ECO:0000313" key="3">
    <source>
        <dbReference type="EMBL" id="CAG7821351.1"/>
    </source>
</evidence>
<evidence type="ECO:0000256" key="2">
    <source>
        <dbReference type="SAM" id="Phobius"/>
    </source>
</evidence>
<protein>
    <submittedName>
        <fullName evidence="3">Uncharacterized protein</fullName>
    </submittedName>
</protein>
<comment type="caution">
    <text evidence="3">The sequence shown here is derived from an EMBL/GenBank/DDBJ whole genome shotgun (WGS) entry which is preliminary data.</text>
</comment>
<gene>
    <name evidence="3" type="ORF">AFUS01_LOCUS31694</name>
</gene>
<feature type="transmembrane region" description="Helical" evidence="2">
    <location>
        <begin position="37"/>
        <end position="58"/>
    </location>
</feature>
<organism evidence="3 4">
    <name type="scientific">Allacma fusca</name>
    <dbReference type="NCBI Taxonomy" id="39272"/>
    <lineage>
        <taxon>Eukaryota</taxon>
        <taxon>Metazoa</taxon>
        <taxon>Ecdysozoa</taxon>
        <taxon>Arthropoda</taxon>
        <taxon>Hexapoda</taxon>
        <taxon>Collembola</taxon>
        <taxon>Symphypleona</taxon>
        <taxon>Sminthuridae</taxon>
        <taxon>Allacma</taxon>
    </lineage>
</organism>
<keyword evidence="4" id="KW-1185">Reference proteome</keyword>
<keyword evidence="2" id="KW-0812">Transmembrane</keyword>
<feature type="transmembrane region" description="Helical" evidence="2">
    <location>
        <begin position="7"/>
        <end position="22"/>
    </location>
</feature>
<dbReference type="EMBL" id="CAJVCH010507421">
    <property type="protein sequence ID" value="CAG7821351.1"/>
    <property type="molecule type" value="Genomic_DNA"/>
</dbReference>
<evidence type="ECO:0000256" key="1">
    <source>
        <dbReference type="SAM" id="MobiDB-lite"/>
    </source>
</evidence>
<proteinExistence type="predicted"/>
<evidence type="ECO:0000313" key="4">
    <source>
        <dbReference type="Proteomes" id="UP000708208"/>
    </source>
</evidence>
<feature type="region of interest" description="Disordered" evidence="1">
    <location>
        <begin position="176"/>
        <end position="197"/>
    </location>
</feature>